<reference evidence="2" key="1">
    <citation type="submission" date="2017-07" db="EMBL/GenBank/DDBJ databases">
        <title>Taro Niue Genome Assembly and Annotation.</title>
        <authorList>
            <person name="Atibalentja N."/>
            <person name="Keating K."/>
            <person name="Fields C.J."/>
        </authorList>
    </citation>
    <scope>NUCLEOTIDE SEQUENCE</scope>
    <source>
        <strain evidence="2">Niue_2</strain>
        <tissue evidence="2">Leaf</tissue>
    </source>
</reference>
<evidence type="ECO:0000313" key="3">
    <source>
        <dbReference type="Proteomes" id="UP000652761"/>
    </source>
</evidence>
<accession>A0A843WCE9</accession>
<feature type="region of interest" description="Disordered" evidence="1">
    <location>
        <begin position="53"/>
        <end position="76"/>
    </location>
</feature>
<organism evidence="2 3">
    <name type="scientific">Colocasia esculenta</name>
    <name type="common">Wild taro</name>
    <name type="synonym">Arum esculentum</name>
    <dbReference type="NCBI Taxonomy" id="4460"/>
    <lineage>
        <taxon>Eukaryota</taxon>
        <taxon>Viridiplantae</taxon>
        <taxon>Streptophyta</taxon>
        <taxon>Embryophyta</taxon>
        <taxon>Tracheophyta</taxon>
        <taxon>Spermatophyta</taxon>
        <taxon>Magnoliopsida</taxon>
        <taxon>Liliopsida</taxon>
        <taxon>Araceae</taxon>
        <taxon>Aroideae</taxon>
        <taxon>Colocasieae</taxon>
        <taxon>Colocasia</taxon>
    </lineage>
</organism>
<keyword evidence="3" id="KW-1185">Reference proteome</keyword>
<dbReference type="EMBL" id="NMUH01003228">
    <property type="protein sequence ID" value="MQM04498.1"/>
    <property type="molecule type" value="Genomic_DNA"/>
</dbReference>
<gene>
    <name evidence="2" type="ORF">Taro_037294</name>
</gene>
<feature type="compositionally biased region" description="Basic residues" evidence="1">
    <location>
        <begin position="53"/>
        <end position="66"/>
    </location>
</feature>
<name>A0A843WCE9_COLES</name>
<dbReference type="Proteomes" id="UP000652761">
    <property type="component" value="Unassembled WGS sequence"/>
</dbReference>
<proteinExistence type="predicted"/>
<dbReference type="AlphaFoldDB" id="A0A843WCE9"/>
<sequence length="86" mass="10419">MDDVEVFQLATTSRGVMIRRSNRPRHREALCFPHHRQWTMECSCKVWCRPCRPRHTPRQHSRPSWRPRRELMYGGPPYCVRASRTE</sequence>
<evidence type="ECO:0000313" key="2">
    <source>
        <dbReference type="EMBL" id="MQM04498.1"/>
    </source>
</evidence>
<protein>
    <submittedName>
        <fullName evidence="2">Uncharacterized protein</fullName>
    </submittedName>
</protein>
<comment type="caution">
    <text evidence="2">The sequence shown here is derived from an EMBL/GenBank/DDBJ whole genome shotgun (WGS) entry which is preliminary data.</text>
</comment>
<evidence type="ECO:0000256" key="1">
    <source>
        <dbReference type="SAM" id="MobiDB-lite"/>
    </source>
</evidence>